<dbReference type="EMBL" id="JAGMUV010000004">
    <property type="protein sequence ID" value="KAH7161314.1"/>
    <property type="molecule type" value="Genomic_DNA"/>
</dbReference>
<dbReference type="PANTHER" id="PTHR38788">
    <property type="entry name" value="CLR5 DOMAIN-CONTAINING PROTEIN"/>
    <property type="match status" value="1"/>
</dbReference>
<evidence type="ECO:0000259" key="2">
    <source>
        <dbReference type="Pfam" id="PF14420"/>
    </source>
</evidence>
<dbReference type="OrthoDB" id="5104261at2759"/>
<accession>A0A9P9FGM0</accession>
<keyword evidence="4" id="KW-1185">Reference proteome</keyword>
<dbReference type="Proteomes" id="UP000738349">
    <property type="component" value="Unassembled WGS sequence"/>
</dbReference>
<dbReference type="PANTHER" id="PTHR38788:SF3">
    <property type="entry name" value="CLR5 DOMAIN-CONTAINING PROTEIN"/>
    <property type="match status" value="1"/>
</dbReference>
<sequence length="504" mass="58710">MSLAPFSPQAPRTTVQGPDPAIWAQHRQTITRLYIHENKSLEYIMEFMAQNYNFHATQRMFKFRIKAWSLNKSLRPGEVLAMARVKARREATGRGADFWRYGRPVTPAKLERYLRDHPHIAAQLKKHVPEDVFTKGHIEALLPAHIVVLTPCRALKLDADMHSLEGLMASLDHYMKDGLSNYHALDMNHDSEEFWTKIGLEYGVGIWEVLGLLDQPHHQPQHRRVVNSILQSRFDELRPAVDIGHPGLIWGVLYTYEIIQYVYNRSEIATLWLSLARDYCIAVKGSGHPLSTAFSLFHEWRHSYMQSKAISLMCEAVCSFASKFPRHFGRDEALYIRYSWDIFGIVTRTTESYRTQNGFNAEDWTKCLEATSQRHEVILQVLMLLEAPDSEDFEFVLSWLEFHQWQDTDWLLVDHYLLVSDAYLDVGDAKMSFETIRDLFSWVYDDWRDLKMLAVALHVDSKLKQYPRETDGLEVLQDRVKAIWNQALEELVQSLQDVHISDEE</sequence>
<dbReference type="Pfam" id="PF14420">
    <property type="entry name" value="Clr5"/>
    <property type="match status" value="1"/>
</dbReference>
<dbReference type="AlphaFoldDB" id="A0A9P9FGM0"/>
<proteinExistence type="predicted"/>
<protein>
    <submittedName>
        <fullName evidence="3">Clr5 domain-containing protein</fullName>
    </submittedName>
</protein>
<evidence type="ECO:0000313" key="3">
    <source>
        <dbReference type="EMBL" id="KAH7161314.1"/>
    </source>
</evidence>
<evidence type="ECO:0000256" key="1">
    <source>
        <dbReference type="SAM" id="MobiDB-lite"/>
    </source>
</evidence>
<reference evidence="3" key="1">
    <citation type="journal article" date="2021" name="Nat. Commun.">
        <title>Genetic determinants of endophytism in the Arabidopsis root mycobiome.</title>
        <authorList>
            <person name="Mesny F."/>
            <person name="Miyauchi S."/>
            <person name="Thiergart T."/>
            <person name="Pickel B."/>
            <person name="Atanasova L."/>
            <person name="Karlsson M."/>
            <person name="Huettel B."/>
            <person name="Barry K.W."/>
            <person name="Haridas S."/>
            <person name="Chen C."/>
            <person name="Bauer D."/>
            <person name="Andreopoulos W."/>
            <person name="Pangilinan J."/>
            <person name="LaButti K."/>
            <person name="Riley R."/>
            <person name="Lipzen A."/>
            <person name="Clum A."/>
            <person name="Drula E."/>
            <person name="Henrissat B."/>
            <person name="Kohler A."/>
            <person name="Grigoriev I.V."/>
            <person name="Martin F.M."/>
            <person name="Hacquard S."/>
        </authorList>
    </citation>
    <scope>NUCLEOTIDE SEQUENCE</scope>
    <source>
        <strain evidence="3">MPI-CAGE-AT-0147</strain>
    </source>
</reference>
<feature type="region of interest" description="Disordered" evidence="1">
    <location>
        <begin position="1"/>
        <end position="20"/>
    </location>
</feature>
<dbReference type="InterPro" id="IPR025676">
    <property type="entry name" value="Clr5_dom"/>
</dbReference>
<evidence type="ECO:0000313" key="4">
    <source>
        <dbReference type="Proteomes" id="UP000738349"/>
    </source>
</evidence>
<name>A0A9P9FGM0_9HYPO</name>
<gene>
    <name evidence="3" type="ORF">EDB81DRAFT_944014</name>
</gene>
<comment type="caution">
    <text evidence="3">The sequence shown here is derived from an EMBL/GenBank/DDBJ whole genome shotgun (WGS) entry which is preliminary data.</text>
</comment>
<organism evidence="3 4">
    <name type="scientific">Dactylonectria macrodidyma</name>
    <dbReference type="NCBI Taxonomy" id="307937"/>
    <lineage>
        <taxon>Eukaryota</taxon>
        <taxon>Fungi</taxon>
        <taxon>Dikarya</taxon>
        <taxon>Ascomycota</taxon>
        <taxon>Pezizomycotina</taxon>
        <taxon>Sordariomycetes</taxon>
        <taxon>Hypocreomycetidae</taxon>
        <taxon>Hypocreales</taxon>
        <taxon>Nectriaceae</taxon>
        <taxon>Dactylonectria</taxon>
    </lineage>
</organism>
<feature type="domain" description="Clr5" evidence="2">
    <location>
        <begin position="21"/>
        <end position="72"/>
    </location>
</feature>